<proteinExistence type="inferred from homology"/>
<dbReference type="GO" id="GO:0016705">
    <property type="term" value="F:oxidoreductase activity, acting on paired donors, with incorporation or reduction of molecular oxygen"/>
    <property type="evidence" value="ECO:0007669"/>
    <property type="project" value="InterPro"/>
</dbReference>
<evidence type="ECO:0008006" key="10">
    <source>
        <dbReference type="Google" id="ProtNLM"/>
    </source>
</evidence>
<dbReference type="AlphaFoldDB" id="A0A176VDY8"/>
<dbReference type="SUPFAM" id="SSF48264">
    <property type="entry name" value="Cytochrome P450"/>
    <property type="match status" value="1"/>
</dbReference>
<evidence type="ECO:0000256" key="4">
    <source>
        <dbReference type="ARBA" id="ARBA00023002"/>
    </source>
</evidence>
<dbReference type="InterPro" id="IPR002397">
    <property type="entry name" value="Cyt_P450_B"/>
</dbReference>
<comment type="similarity">
    <text evidence="1 7">Belongs to the cytochrome P450 family.</text>
</comment>
<dbReference type="GO" id="GO:0020037">
    <property type="term" value="F:heme binding"/>
    <property type="evidence" value="ECO:0007669"/>
    <property type="project" value="InterPro"/>
</dbReference>
<dbReference type="InterPro" id="IPR017972">
    <property type="entry name" value="Cyt_P450_CS"/>
</dbReference>
<sequence>MRGESDMLRVEDLSAMKYTWRVIQETLRVQPSVNGAFRDAIIDLEYNGYTIPKGWKIMWTNQHSHYDPAFFPNPDCFDPSRFESPPIPFTYVPFGGGPRICPGYDFAKMEMLVFVHHLVKNYQWSLTHPDEPIIRNPTPRTARGTPVRITKIEL</sequence>
<dbReference type="PANTHER" id="PTHR24286:SF384">
    <property type="entry name" value="P450, PUTATIVE (EUROFUNG)-RELATED"/>
    <property type="match status" value="1"/>
</dbReference>
<keyword evidence="9" id="KW-1185">Reference proteome</keyword>
<evidence type="ECO:0000256" key="5">
    <source>
        <dbReference type="ARBA" id="ARBA00023004"/>
    </source>
</evidence>
<evidence type="ECO:0000313" key="9">
    <source>
        <dbReference type="Proteomes" id="UP000077202"/>
    </source>
</evidence>
<dbReference type="Gene3D" id="1.10.630.10">
    <property type="entry name" value="Cytochrome P450"/>
    <property type="match status" value="1"/>
</dbReference>
<name>A0A176VDY8_MARPO</name>
<evidence type="ECO:0000256" key="7">
    <source>
        <dbReference type="RuleBase" id="RU000461"/>
    </source>
</evidence>
<dbReference type="Pfam" id="PF00067">
    <property type="entry name" value="p450"/>
    <property type="match status" value="1"/>
</dbReference>
<evidence type="ECO:0000256" key="6">
    <source>
        <dbReference type="ARBA" id="ARBA00023033"/>
    </source>
</evidence>
<keyword evidence="4 7" id="KW-0560">Oxidoreductase</keyword>
<gene>
    <name evidence="8" type="ORF">AXG93_1923s1590</name>
</gene>
<evidence type="ECO:0000313" key="8">
    <source>
        <dbReference type="EMBL" id="OAE18602.1"/>
    </source>
</evidence>
<dbReference type="PROSITE" id="PS00086">
    <property type="entry name" value="CYTOCHROME_P450"/>
    <property type="match status" value="1"/>
</dbReference>
<accession>A0A176VDY8</accession>
<reference evidence="8" key="1">
    <citation type="submission" date="2016-03" db="EMBL/GenBank/DDBJ databases">
        <title>Mechanisms controlling the formation of the plant cell surface in tip-growing cells are functionally conserved among land plants.</title>
        <authorList>
            <person name="Honkanen S."/>
            <person name="Jones V.A."/>
            <person name="Morieri G."/>
            <person name="Champion C."/>
            <person name="Hetherington A.J."/>
            <person name="Kelly S."/>
            <person name="Saint-Marcoux D."/>
            <person name="Proust H."/>
            <person name="Prescott H."/>
            <person name="Dolan L."/>
        </authorList>
    </citation>
    <scope>NUCLEOTIDE SEQUENCE [LARGE SCALE GENOMIC DNA]</scope>
    <source>
        <tissue evidence="8">Whole gametophyte</tissue>
    </source>
</reference>
<dbReference type="InterPro" id="IPR001128">
    <property type="entry name" value="Cyt_P450"/>
</dbReference>
<dbReference type="EMBL" id="LVLJ01004028">
    <property type="protein sequence ID" value="OAE18602.1"/>
    <property type="molecule type" value="Genomic_DNA"/>
</dbReference>
<keyword evidence="3 7" id="KW-0479">Metal-binding</keyword>
<dbReference type="GO" id="GO:0005506">
    <property type="term" value="F:iron ion binding"/>
    <property type="evidence" value="ECO:0007669"/>
    <property type="project" value="InterPro"/>
</dbReference>
<evidence type="ECO:0000256" key="2">
    <source>
        <dbReference type="ARBA" id="ARBA00022617"/>
    </source>
</evidence>
<dbReference type="InterPro" id="IPR036396">
    <property type="entry name" value="Cyt_P450_sf"/>
</dbReference>
<protein>
    <recommendedName>
        <fullName evidence="10">Cytochrome P450</fullName>
    </recommendedName>
</protein>
<dbReference type="GO" id="GO:0004497">
    <property type="term" value="F:monooxygenase activity"/>
    <property type="evidence" value="ECO:0007669"/>
    <property type="project" value="UniProtKB-KW"/>
</dbReference>
<evidence type="ECO:0000256" key="3">
    <source>
        <dbReference type="ARBA" id="ARBA00022723"/>
    </source>
</evidence>
<keyword evidence="5 7" id="KW-0408">Iron</keyword>
<dbReference type="PRINTS" id="PR00359">
    <property type="entry name" value="BP450"/>
</dbReference>
<dbReference type="PRINTS" id="PR00385">
    <property type="entry name" value="P450"/>
</dbReference>
<evidence type="ECO:0000256" key="1">
    <source>
        <dbReference type="ARBA" id="ARBA00010617"/>
    </source>
</evidence>
<organism evidence="8 9">
    <name type="scientific">Marchantia polymorpha subsp. ruderalis</name>
    <dbReference type="NCBI Taxonomy" id="1480154"/>
    <lineage>
        <taxon>Eukaryota</taxon>
        <taxon>Viridiplantae</taxon>
        <taxon>Streptophyta</taxon>
        <taxon>Embryophyta</taxon>
        <taxon>Marchantiophyta</taxon>
        <taxon>Marchantiopsida</taxon>
        <taxon>Marchantiidae</taxon>
        <taxon>Marchantiales</taxon>
        <taxon>Marchantiaceae</taxon>
        <taxon>Marchantia</taxon>
    </lineage>
</organism>
<dbReference type="GO" id="GO:0016125">
    <property type="term" value="P:sterol metabolic process"/>
    <property type="evidence" value="ECO:0007669"/>
    <property type="project" value="TreeGrafter"/>
</dbReference>
<dbReference type="Proteomes" id="UP000077202">
    <property type="component" value="Unassembled WGS sequence"/>
</dbReference>
<keyword evidence="2 7" id="KW-0349">Heme</keyword>
<keyword evidence="6 7" id="KW-0503">Monooxygenase</keyword>
<dbReference type="PANTHER" id="PTHR24286">
    <property type="entry name" value="CYTOCHROME P450 26"/>
    <property type="match status" value="1"/>
</dbReference>
<comment type="caution">
    <text evidence="8">The sequence shown here is derived from an EMBL/GenBank/DDBJ whole genome shotgun (WGS) entry which is preliminary data.</text>
</comment>